<proteinExistence type="predicted"/>
<sequence>MTSTPAVDNFYQAQVCQLGCKPALGWASRKASSRPPFGMLLNTGHLDEEERAVYTEYLASGYLAPKFVRVKHPDPNMTWIKREKSWRRLLEPPL</sequence>
<reference evidence="1 2" key="1">
    <citation type="journal article" date="2012" name="Genome Biol.">
        <title>Sequencing three crocodilian genomes to illuminate the evolution of archosaurs and amniotes.</title>
        <authorList>
            <person name="St John J.A."/>
            <person name="Braun E.L."/>
            <person name="Isberg S.R."/>
            <person name="Miles L.G."/>
            <person name="Chong A.Y."/>
            <person name="Gongora J."/>
            <person name="Dalzell P."/>
            <person name="Moran C."/>
            <person name="Bed'hom B."/>
            <person name="Abzhanov A."/>
            <person name="Burgess S.C."/>
            <person name="Cooksey A.M."/>
            <person name="Castoe T.A."/>
            <person name="Crawford N.G."/>
            <person name="Densmore L.D."/>
            <person name="Drew J.C."/>
            <person name="Edwards S.V."/>
            <person name="Faircloth B.C."/>
            <person name="Fujita M.K."/>
            <person name="Greenwold M.J."/>
            <person name="Hoffmann F.G."/>
            <person name="Howard J.M."/>
            <person name="Iguchi T."/>
            <person name="Janes D.E."/>
            <person name="Khan S.Y."/>
            <person name="Kohno S."/>
            <person name="de Koning A.J."/>
            <person name="Lance S.L."/>
            <person name="McCarthy F.M."/>
            <person name="McCormack J.E."/>
            <person name="Merchant M.E."/>
            <person name="Peterson D.G."/>
            <person name="Pollock D.D."/>
            <person name="Pourmand N."/>
            <person name="Raney B.J."/>
            <person name="Roessler K.A."/>
            <person name="Sanford J.R."/>
            <person name="Sawyer R.H."/>
            <person name="Schmidt C.J."/>
            <person name="Triplett E.W."/>
            <person name="Tuberville T.D."/>
            <person name="Venegas-Anaya M."/>
            <person name="Howard J.T."/>
            <person name="Jarvis E.D."/>
            <person name="Guillette L.J.Jr."/>
            <person name="Glenn T.C."/>
            <person name="Green R.E."/>
            <person name="Ray D.A."/>
        </authorList>
    </citation>
    <scope>NUCLEOTIDE SEQUENCE [LARGE SCALE GENOMIC DNA]</scope>
    <source>
        <strain evidence="1">KSC_2009_1</strain>
    </source>
</reference>
<name>A0A151MNS2_ALLMI</name>
<comment type="caution">
    <text evidence="1">The sequence shown here is derived from an EMBL/GenBank/DDBJ whole genome shotgun (WGS) entry which is preliminary data.</text>
</comment>
<evidence type="ECO:0000313" key="1">
    <source>
        <dbReference type="EMBL" id="KYO26040.1"/>
    </source>
</evidence>
<evidence type="ECO:0000313" key="2">
    <source>
        <dbReference type="Proteomes" id="UP000050525"/>
    </source>
</evidence>
<dbReference type="EMBL" id="AKHW03005657">
    <property type="protein sequence ID" value="KYO26040.1"/>
    <property type="molecule type" value="Genomic_DNA"/>
</dbReference>
<dbReference type="AlphaFoldDB" id="A0A151MNS2"/>
<gene>
    <name evidence="1" type="ORF">Y1Q_0003804</name>
</gene>
<protein>
    <submittedName>
        <fullName evidence="1">Uncharacterized protein</fullName>
    </submittedName>
</protein>
<keyword evidence="2" id="KW-1185">Reference proteome</keyword>
<organism evidence="1 2">
    <name type="scientific">Alligator mississippiensis</name>
    <name type="common">American alligator</name>
    <dbReference type="NCBI Taxonomy" id="8496"/>
    <lineage>
        <taxon>Eukaryota</taxon>
        <taxon>Metazoa</taxon>
        <taxon>Chordata</taxon>
        <taxon>Craniata</taxon>
        <taxon>Vertebrata</taxon>
        <taxon>Euteleostomi</taxon>
        <taxon>Archelosauria</taxon>
        <taxon>Archosauria</taxon>
        <taxon>Crocodylia</taxon>
        <taxon>Alligatoridae</taxon>
        <taxon>Alligatorinae</taxon>
        <taxon>Alligator</taxon>
    </lineage>
</organism>
<accession>A0A151MNS2</accession>
<dbReference type="Proteomes" id="UP000050525">
    <property type="component" value="Unassembled WGS sequence"/>
</dbReference>